<keyword evidence="2" id="KW-0732">Signal</keyword>
<evidence type="ECO:0000256" key="1">
    <source>
        <dbReference type="SAM" id="MobiDB-lite"/>
    </source>
</evidence>
<dbReference type="Proteomes" id="UP000838878">
    <property type="component" value="Chromosome 4"/>
</dbReference>
<gene>
    <name evidence="4" type="ORF">BINO364_LOCUS9849</name>
</gene>
<evidence type="ECO:0000313" key="4">
    <source>
        <dbReference type="EMBL" id="CAH0724094.1"/>
    </source>
</evidence>
<proteinExistence type="predicted"/>
<feature type="domain" description="Ig-like" evidence="3">
    <location>
        <begin position="21"/>
        <end position="98"/>
    </location>
</feature>
<dbReference type="EMBL" id="OV170224">
    <property type="protein sequence ID" value="CAH0724094.1"/>
    <property type="molecule type" value="Genomic_DNA"/>
</dbReference>
<feature type="compositionally biased region" description="Basic and acidic residues" evidence="1">
    <location>
        <begin position="49"/>
        <end position="60"/>
    </location>
</feature>
<feature type="region of interest" description="Disordered" evidence="1">
    <location>
        <begin position="113"/>
        <end position="142"/>
    </location>
</feature>
<dbReference type="Gene3D" id="2.60.40.10">
    <property type="entry name" value="Immunoglobulins"/>
    <property type="match status" value="1"/>
</dbReference>
<dbReference type="AlphaFoldDB" id="A0A8J9YB18"/>
<feature type="signal peptide" evidence="2">
    <location>
        <begin position="1"/>
        <end position="24"/>
    </location>
</feature>
<reference evidence="4" key="1">
    <citation type="submission" date="2021-12" db="EMBL/GenBank/DDBJ databases">
        <authorList>
            <person name="Martin H S."/>
        </authorList>
    </citation>
    <scope>NUCLEOTIDE SEQUENCE</scope>
</reference>
<dbReference type="SUPFAM" id="SSF48726">
    <property type="entry name" value="Immunoglobulin"/>
    <property type="match status" value="1"/>
</dbReference>
<dbReference type="OrthoDB" id="5970915at2759"/>
<keyword evidence="5" id="KW-1185">Reference proteome</keyword>
<sequence>MTGRTALCLPLALLFLASVIPSKAQKTEGEESRVTVAAGAPLTVECRLRPEQPAEWRRDGQAPPPDLLAGEEAGPDARLAARLRAPAARAHHAGLYTCSRERDHRVRVVVLPPAPAPAPAGTRPQHARRRPQLASYTHSRAR</sequence>
<name>A0A8J9YB18_9NEOP</name>
<evidence type="ECO:0000313" key="5">
    <source>
        <dbReference type="Proteomes" id="UP000838878"/>
    </source>
</evidence>
<organism evidence="4 5">
    <name type="scientific">Brenthis ino</name>
    <name type="common">lesser marbled fritillary</name>
    <dbReference type="NCBI Taxonomy" id="405034"/>
    <lineage>
        <taxon>Eukaryota</taxon>
        <taxon>Metazoa</taxon>
        <taxon>Ecdysozoa</taxon>
        <taxon>Arthropoda</taxon>
        <taxon>Hexapoda</taxon>
        <taxon>Insecta</taxon>
        <taxon>Pterygota</taxon>
        <taxon>Neoptera</taxon>
        <taxon>Endopterygota</taxon>
        <taxon>Lepidoptera</taxon>
        <taxon>Glossata</taxon>
        <taxon>Ditrysia</taxon>
        <taxon>Papilionoidea</taxon>
        <taxon>Nymphalidae</taxon>
        <taxon>Heliconiinae</taxon>
        <taxon>Argynnini</taxon>
        <taxon>Brenthis</taxon>
    </lineage>
</organism>
<protein>
    <recommendedName>
        <fullName evidence="3">Ig-like domain-containing protein</fullName>
    </recommendedName>
</protein>
<dbReference type="InterPro" id="IPR007110">
    <property type="entry name" value="Ig-like_dom"/>
</dbReference>
<accession>A0A8J9YB18</accession>
<dbReference type="PROSITE" id="PS50835">
    <property type="entry name" value="IG_LIKE"/>
    <property type="match status" value="1"/>
</dbReference>
<feature type="region of interest" description="Disordered" evidence="1">
    <location>
        <begin position="49"/>
        <end position="75"/>
    </location>
</feature>
<dbReference type="InterPro" id="IPR013783">
    <property type="entry name" value="Ig-like_fold"/>
</dbReference>
<feature type="chain" id="PRO_5035461002" description="Ig-like domain-containing protein" evidence="2">
    <location>
        <begin position="25"/>
        <end position="142"/>
    </location>
</feature>
<feature type="non-terminal residue" evidence="4">
    <location>
        <position position="142"/>
    </location>
</feature>
<evidence type="ECO:0000256" key="2">
    <source>
        <dbReference type="SAM" id="SignalP"/>
    </source>
</evidence>
<evidence type="ECO:0000259" key="3">
    <source>
        <dbReference type="PROSITE" id="PS50835"/>
    </source>
</evidence>
<dbReference type="InterPro" id="IPR036179">
    <property type="entry name" value="Ig-like_dom_sf"/>
</dbReference>